<dbReference type="Proteomes" id="UP000242329">
    <property type="component" value="Unassembled WGS sequence"/>
</dbReference>
<dbReference type="GO" id="GO:0048038">
    <property type="term" value="F:quinone binding"/>
    <property type="evidence" value="ECO:0007669"/>
    <property type="project" value="UniProtKB-KW"/>
</dbReference>
<evidence type="ECO:0000256" key="4">
    <source>
        <dbReference type="ARBA" id="ARBA00023136"/>
    </source>
</evidence>
<evidence type="ECO:0000259" key="7">
    <source>
        <dbReference type="Pfam" id="PF00361"/>
    </source>
</evidence>
<dbReference type="GO" id="GO:0050136">
    <property type="term" value="F:NADH dehydrogenase (quinone) (non-electrogenic) activity"/>
    <property type="evidence" value="ECO:0007669"/>
    <property type="project" value="UniProtKB-UniRule"/>
</dbReference>
<feature type="transmembrane region" description="Helical" evidence="5">
    <location>
        <begin position="101"/>
        <end position="118"/>
    </location>
</feature>
<keyword evidence="5" id="KW-0520">NAD</keyword>
<feature type="transmembrane region" description="Helical" evidence="5">
    <location>
        <begin position="155"/>
        <end position="175"/>
    </location>
</feature>
<keyword evidence="5" id="KW-1003">Cell membrane</keyword>
<organism evidence="8 9">
    <name type="scientific">Thermosyntropha lipolytica DSM 11003</name>
    <dbReference type="NCBI Taxonomy" id="1123382"/>
    <lineage>
        <taxon>Bacteria</taxon>
        <taxon>Bacillati</taxon>
        <taxon>Bacillota</taxon>
        <taxon>Clostridia</taxon>
        <taxon>Eubacteriales</taxon>
        <taxon>Syntrophomonadaceae</taxon>
        <taxon>Thermosyntropha</taxon>
    </lineage>
</organism>
<keyword evidence="5" id="KW-0813">Transport</keyword>
<dbReference type="NCBIfam" id="TIGR01770">
    <property type="entry name" value="NDH_I_N"/>
    <property type="match status" value="1"/>
</dbReference>
<evidence type="ECO:0000256" key="3">
    <source>
        <dbReference type="ARBA" id="ARBA00022989"/>
    </source>
</evidence>
<dbReference type="GO" id="GO:0012505">
    <property type="term" value="C:endomembrane system"/>
    <property type="evidence" value="ECO:0007669"/>
    <property type="project" value="UniProtKB-SubCell"/>
</dbReference>
<dbReference type="RefSeq" id="WP_073091960.1">
    <property type="nucleotide sequence ID" value="NZ_FQWY01000020.1"/>
</dbReference>
<dbReference type="AlphaFoldDB" id="A0A1M5P496"/>
<feature type="transmembrane region" description="Helical" evidence="5">
    <location>
        <begin position="6"/>
        <end position="25"/>
    </location>
</feature>
<dbReference type="Pfam" id="PF00361">
    <property type="entry name" value="Proton_antipo_M"/>
    <property type="match status" value="1"/>
</dbReference>
<feature type="transmembrane region" description="Helical" evidence="5">
    <location>
        <begin position="393"/>
        <end position="413"/>
    </location>
</feature>
<name>A0A1M5P496_9FIRM</name>
<evidence type="ECO:0000313" key="8">
    <source>
        <dbReference type="EMBL" id="SHG96610.1"/>
    </source>
</evidence>
<keyword evidence="2 5" id="KW-0812">Transmembrane</keyword>
<dbReference type="OrthoDB" id="9807568at2"/>
<sequence>MLSLLLPEIITASLGVLVILLAVILPGKGEKTVQTLTVAGLVAVLFLAVKIGVDKEVLFNGIYIIDAYAGFFKILFLTGAILVILSSANYVKNFSGRISEFYGFMLFAVLGMMIMAGAGDLLTLYIALELMTISFYILVAYVLNRETSKEAGLKYLILGALSSGILLFGISLVYALTGTTVLSEIGSRLTLEPALISAVILILAGFGFKIALIPFHMWTPDIYEGAPINVTAFLAVASKAAGLAAMVRVFISSFQLGFFDWQLILALLAALTMIIGNLVALVQSNIKRLLAYSSIAQAGYLAVGLVAANEYGLKGILFYSMVYVFANLGAFAVAVQVENDTGSNEIKDFGELGKRSPFLAAVMTVCLLSLAGIPPLAGFVGKFYLFSGAVEAGYVWLAFIGLLMSMISVYYYLNVVKVMYIGKSPKETFPAIEPSARLALWICLLLTVFLGIYPYPLTLWTGNAVKLFLG</sequence>
<keyword evidence="3 5" id="KW-1133">Transmembrane helix</keyword>
<evidence type="ECO:0000313" key="9">
    <source>
        <dbReference type="Proteomes" id="UP000242329"/>
    </source>
</evidence>
<keyword evidence="5" id="KW-0874">Quinone</keyword>
<feature type="transmembrane region" description="Helical" evidence="5">
    <location>
        <begin position="434"/>
        <end position="453"/>
    </location>
</feature>
<feature type="transmembrane region" description="Helical" evidence="5">
    <location>
        <begin position="315"/>
        <end position="337"/>
    </location>
</feature>
<dbReference type="InterPro" id="IPR010096">
    <property type="entry name" value="NADH-Q_OxRdtase_suN/2"/>
</dbReference>
<feature type="transmembrane region" description="Helical" evidence="5">
    <location>
        <begin position="289"/>
        <end position="309"/>
    </location>
</feature>
<dbReference type="GO" id="GO:0005886">
    <property type="term" value="C:plasma membrane"/>
    <property type="evidence" value="ECO:0007669"/>
    <property type="project" value="UniProtKB-SubCell"/>
</dbReference>
<protein>
    <recommendedName>
        <fullName evidence="5">NADH-quinone oxidoreductase subunit N</fullName>
        <ecNumber evidence="5">7.1.1.-</ecNumber>
    </recommendedName>
    <alternativeName>
        <fullName evidence="5">NADH dehydrogenase I subunit N</fullName>
    </alternativeName>
    <alternativeName>
        <fullName evidence="5">NDH-1 subunit N</fullName>
    </alternativeName>
</protein>
<dbReference type="InterPro" id="IPR001750">
    <property type="entry name" value="ND/Mrp_TM"/>
</dbReference>
<comment type="subunit">
    <text evidence="5">NDH-1 is composed of 14 different subunits. Subunits NuoA, H, J, K, L, M, N constitute the membrane sector of the complex.</text>
</comment>
<keyword evidence="4 5" id="KW-0472">Membrane</keyword>
<feature type="transmembrane region" description="Helical" evidence="5">
    <location>
        <begin position="195"/>
        <end position="218"/>
    </location>
</feature>
<feature type="transmembrane region" description="Helical" evidence="5">
    <location>
        <begin position="263"/>
        <end position="282"/>
    </location>
</feature>
<feature type="transmembrane region" description="Helical" evidence="5">
    <location>
        <begin position="124"/>
        <end position="143"/>
    </location>
</feature>
<evidence type="ECO:0000256" key="5">
    <source>
        <dbReference type="HAMAP-Rule" id="MF_00445"/>
    </source>
</evidence>
<proteinExistence type="inferred from homology"/>
<reference evidence="9" key="1">
    <citation type="submission" date="2016-11" db="EMBL/GenBank/DDBJ databases">
        <authorList>
            <person name="Varghese N."/>
            <person name="Submissions S."/>
        </authorList>
    </citation>
    <scope>NUCLEOTIDE SEQUENCE [LARGE SCALE GENOMIC DNA]</scope>
    <source>
        <strain evidence="9">DSM 11003</strain>
    </source>
</reference>
<gene>
    <name evidence="5" type="primary">nuoN</name>
    <name evidence="8" type="ORF">SAMN02745221_01368</name>
</gene>
<feature type="transmembrane region" description="Helical" evidence="5">
    <location>
        <begin position="358"/>
        <end position="381"/>
    </location>
</feature>
<accession>A0A1M5P496</accession>
<comment type="function">
    <text evidence="5">NDH-1 shuttles electrons from NADH, via FMN and iron-sulfur (Fe-S) centers, to quinones in the respiratory chain. The immediate electron acceptor for the enzyme in this species is believed to be a menaquinone. Couples the redox reaction to proton translocation (for every two electrons transferred, four hydrogen ions are translocated across the cytoplasmic membrane), and thus conserves the redox energy in a proton gradient.</text>
</comment>
<evidence type="ECO:0000256" key="2">
    <source>
        <dbReference type="ARBA" id="ARBA00022692"/>
    </source>
</evidence>
<feature type="transmembrane region" description="Helical" evidence="5">
    <location>
        <begin position="230"/>
        <end position="251"/>
    </location>
</feature>
<evidence type="ECO:0000256" key="1">
    <source>
        <dbReference type="ARBA" id="ARBA00004127"/>
    </source>
</evidence>
<dbReference type="PRINTS" id="PR01434">
    <property type="entry name" value="NADHDHGNASE5"/>
</dbReference>
<feature type="domain" description="NADH:quinone oxidoreductase/Mrp antiporter transmembrane" evidence="7">
    <location>
        <begin position="118"/>
        <end position="408"/>
    </location>
</feature>
<dbReference type="GO" id="GO:0008137">
    <property type="term" value="F:NADH dehydrogenase (ubiquinone) activity"/>
    <property type="evidence" value="ECO:0007669"/>
    <property type="project" value="InterPro"/>
</dbReference>
<feature type="transmembrane region" description="Helical" evidence="5">
    <location>
        <begin position="65"/>
        <end position="89"/>
    </location>
</feature>
<dbReference type="GO" id="GO:0042773">
    <property type="term" value="P:ATP synthesis coupled electron transport"/>
    <property type="evidence" value="ECO:0007669"/>
    <property type="project" value="InterPro"/>
</dbReference>
<comment type="similarity">
    <text evidence="5">Belongs to the complex I subunit 2 family.</text>
</comment>
<keyword evidence="9" id="KW-1185">Reference proteome</keyword>
<feature type="transmembrane region" description="Helical" evidence="5">
    <location>
        <begin position="32"/>
        <end position="53"/>
    </location>
</feature>
<keyword evidence="5" id="KW-1278">Translocase</keyword>
<dbReference type="EC" id="7.1.1.-" evidence="5"/>
<dbReference type="PANTHER" id="PTHR22773">
    <property type="entry name" value="NADH DEHYDROGENASE"/>
    <property type="match status" value="1"/>
</dbReference>
<comment type="catalytic activity">
    <reaction evidence="5">
        <text>a quinone + NADH + 5 H(+)(in) = a quinol + NAD(+) + 4 H(+)(out)</text>
        <dbReference type="Rhea" id="RHEA:57888"/>
        <dbReference type="ChEBI" id="CHEBI:15378"/>
        <dbReference type="ChEBI" id="CHEBI:24646"/>
        <dbReference type="ChEBI" id="CHEBI:57540"/>
        <dbReference type="ChEBI" id="CHEBI:57945"/>
        <dbReference type="ChEBI" id="CHEBI:132124"/>
    </reaction>
</comment>
<comment type="subcellular location">
    <subcellularLocation>
        <location evidence="5">Cell membrane</location>
        <topology evidence="5">Multi-pass membrane protein</topology>
    </subcellularLocation>
    <subcellularLocation>
        <location evidence="1">Endomembrane system</location>
        <topology evidence="1">Multi-pass membrane protein</topology>
    </subcellularLocation>
    <subcellularLocation>
        <location evidence="6">Membrane</location>
        <topology evidence="6">Multi-pass membrane protein</topology>
    </subcellularLocation>
</comment>
<evidence type="ECO:0000256" key="6">
    <source>
        <dbReference type="RuleBase" id="RU000320"/>
    </source>
</evidence>
<dbReference type="STRING" id="1123382.SAMN02745221_01368"/>
<dbReference type="HAMAP" id="MF_00445">
    <property type="entry name" value="NDH1_NuoN_1"/>
    <property type="match status" value="1"/>
</dbReference>
<dbReference type="EMBL" id="FQWY01000020">
    <property type="protein sequence ID" value="SHG96610.1"/>
    <property type="molecule type" value="Genomic_DNA"/>
</dbReference>